<dbReference type="GO" id="GO:0016757">
    <property type="term" value="F:glycosyltransferase activity"/>
    <property type="evidence" value="ECO:0007669"/>
    <property type="project" value="UniProtKB-KW"/>
</dbReference>
<evidence type="ECO:0000259" key="1">
    <source>
        <dbReference type="Pfam" id="PF00534"/>
    </source>
</evidence>
<sequence length="420" mass="48463">MKILILQNQGFLNSQGGTEKMASFYANSFSKLGHEVVIATNDPKDGKPIFSLDQKVRLVNLFHEGMDTIELEQPYTYKGRNPFRWIYFKAKKKGQKWRNASLMRKRGLKNRDEVFLHNLQSRSKVWKPFFEQEKPDIILSMSIATLLEITYSDAVAFPIINTVHGRPDYDYTDILWYRSEQEMKLLKESYSKLDAVQVFFDNYKAFLPDNFKGLARAIPNPIPQMDDLEIVDHLKTKERYRIVHIGSLINAGKQQELAIQAFSELAEQFPNWDLWLWGEGVDKAYLEERIASLKLKDRVFLAGFTDKPMEKLQEADIFVFPSKYEGFGLALGEAMTVGLPAIGLKDCSGVNELIQHEKSGFLAADGQEFKAYLGMLMGDRQLRDRLGKEAHEQMKAYKDSLVIAQWEDFMDMVVKDHQKT</sequence>
<dbReference type="Gene3D" id="3.40.50.2000">
    <property type="entry name" value="Glycogen Phosphorylase B"/>
    <property type="match status" value="2"/>
</dbReference>
<protein>
    <submittedName>
        <fullName evidence="2">Glycosyltransferase</fullName>
        <ecNumber evidence="2">2.4.-.-</ecNumber>
    </submittedName>
</protein>
<comment type="caution">
    <text evidence="2">The sequence shown here is derived from an EMBL/GenBank/DDBJ whole genome shotgun (WGS) entry which is preliminary data.</text>
</comment>
<dbReference type="EC" id="2.4.-.-" evidence="2"/>
<evidence type="ECO:0000313" key="2">
    <source>
        <dbReference type="EMBL" id="MEI5984949.1"/>
    </source>
</evidence>
<gene>
    <name evidence="2" type="ORF">VJ786_08540</name>
</gene>
<dbReference type="PANTHER" id="PTHR12526">
    <property type="entry name" value="GLYCOSYLTRANSFERASE"/>
    <property type="match status" value="1"/>
</dbReference>
<name>A0ABU8I691_9SPHI</name>
<reference evidence="2 3" key="1">
    <citation type="submission" date="2024-01" db="EMBL/GenBank/DDBJ databases">
        <title>Sphingobacterium tenebrionis sp. nov., a novel endophyte isolated from tenebrio molitor intestines.</title>
        <authorList>
            <person name="Zhang C."/>
        </authorList>
    </citation>
    <scope>NUCLEOTIDE SEQUENCE [LARGE SCALE GENOMIC DNA]</scope>
    <source>
        <strain evidence="2 3">PU5-4</strain>
    </source>
</reference>
<keyword evidence="3" id="KW-1185">Reference proteome</keyword>
<dbReference type="SUPFAM" id="SSF53756">
    <property type="entry name" value="UDP-Glycosyltransferase/glycogen phosphorylase"/>
    <property type="match status" value="1"/>
</dbReference>
<keyword evidence="2" id="KW-0328">Glycosyltransferase</keyword>
<organism evidence="2 3">
    <name type="scientific">Sphingobacterium tenebrionis</name>
    <dbReference type="NCBI Taxonomy" id="3111775"/>
    <lineage>
        <taxon>Bacteria</taxon>
        <taxon>Pseudomonadati</taxon>
        <taxon>Bacteroidota</taxon>
        <taxon>Sphingobacteriia</taxon>
        <taxon>Sphingobacteriales</taxon>
        <taxon>Sphingobacteriaceae</taxon>
        <taxon>Sphingobacterium</taxon>
    </lineage>
</organism>
<feature type="domain" description="Glycosyl transferase family 1" evidence="1">
    <location>
        <begin position="232"/>
        <end position="392"/>
    </location>
</feature>
<dbReference type="PANTHER" id="PTHR12526:SF630">
    <property type="entry name" value="GLYCOSYLTRANSFERASE"/>
    <property type="match status" value="1"/>
</dbReference>
<dbReference type="EMBL" id="JAYLLN010000017">
    <property type="protein sequence ID" value="MEI5984949.1"/>
    <property type="molecule type" value="Genomic_DNA"/>
</dbReference>
<keyword evidence="2" id="KW-0808">Transferase</keyword>
<dbReference type="Pfam" id="PF00534">
    <property type="entry name" value="Glycos_transf_1"/>
    <property type="match status" value="1"/>
</dbReference>
<dbReference type="InterPro" id="IPR001296">
    <property type="entry name" value="Glyco_trans_1"/>
</dbReference>
<dbReference type="Proteomes" id="UP001363035">
    <property type="component" value="Unassembled WGS sequence"/>
</dbReference>
<proteinExistence type="predicted"/>
<accession>A0ABU8I691</accession>
<dbReference type="RefSeq" id="WP_099365832.1">
    <property type="nucleotide sequence ID" value="NZ_JAYLLN010000017.1"/>
</dbReference>
<evidence type="ECO:0000313" key="3">
    <source>
        <dbReference type="Proteomes" id="UP001363035"/>
    </source>
</evidence>